<feature type="repeat" description="ANK" evidence="3">
    <location>
        <begin position="53"/>
        <end position="85"/>
    </location>
</feature>
<feature type="repeat" description="ANK" evidence="3">
    <location>
        <begin position="160"/>
        <end position="192"/>
    </location>
</feature>
<dbReference type="SUPFAM" id="SSF48403">
    <property type="entry name" value="Ankyrin repeat"/>
    <property type="match status" value="1"/>
</dbReference>
<evidence type="ECO:0000256" key="2">
    <source>
        <dbReference type="ARBA" id="ARBA00023043"/>
    </source>
</evidence>
<reference evidence="4 5" key="1">
    <citation type="submission" date="2024-02" db="EMBL/GenBank/DDBJ databases">
        <title>Discinaceae phylogenomics.</title>
        <authorList>
            <person name="Dirks A.C."/>
            <person name="James T.Y."/>
        </authorList>
    </citation>
    <scope>NUCLEOTIDE SEQUENCE [LARGE SCALE GENOMIC DNA]</scope>
    <source>
        <strain evidence="4 5">ACD0624</strain>
    </source>
</reference>
<proteinExistence type="predicted"/>
<dbReference type="InterPro" id="IPR002110">
    <property type="entry name" value="Ankyrin_rpt"/>
</dbReference>
<dbReference type="PROSITE" id="PS50088">
    <property type="entry name" value="ANK_REPEAT"/>
    <property type="match status" value="3"/>
</dbReference>
<dbReference type="Pfam" id="PF12796">
    <property type="entry name" value="Ank_2"/>
    <property type="match status" value="1"/>
</dbReference>
<name>A0ABR3GEY8_9PEZI</name>
<dbReference type="InterPro" id="IPR036770">
    <property type="entry name" value="Ankyrin_rpt-contain_sf"/>
</dbReference>
<keyword evidence="5" id="KW-1185">Reference proteome</keyword>
<comment type="caution">
    <text evidence="4">The sequence shown here is derived from an EMBL/GenBank/DDBJ whole genome shotgun (WGS) entry which is preliminary data.</text>
</comment>
<evidence type="ECO:0008006" key="6">
    <source>
        <dbReference type="Google" id="ProtNLM"/>
    </source>
</evidence>
<protein>
    <recommendedName>
        <fullName evidence="6">Ankyrin</fullName>
    </recommendedName>
</protein>
<evidence type="ECO:0000256" key="1">
    <source>
        <dbReference type="ARBA" id="ARBA00022737"/>
    </source>
</evidence>
<keyword evidence="1" id="KW-0677">Repeat</keyword>
<sequence>MTGIGFHMLPNEIILQIGSNSDDSSLLSLLLCSSALSALLLPVLHTRAFAPRHGRPAIQWAAAHGHITLVNLLLVNGVHPDTGATDTQPPALLEAVRESNSAIVQLLIAHGANVNRLNYDHNYGYETVAYSAAAKGDAGIVRQLAAHGADVDSEKDFGMYTGTPLHEAVRNGHVAVVKALLDLSVRVNEEDSNCETPLEIAERLARTGCTIQGQRASMAAMVELLVKACAHV</sequence>
<dbReference type="PRINTS" id="PR01415">
    <property type="entry name" value="ANKYRIN"/>
</dbReference>
<feature type="repeat" description="ANK" evidence="3">
    <location>
        <begin position="87"/>
        <end position="119"/>
    </location>
</feature>
<accession>A0ABR3GEY8</accession>
<evidence type="ECO:0000313" key="4">
    <source>
        <dbReference type="EMBL" id="KAL0634513.1"/>
    </source>
</evidence>
<organism evidence="4 5">
    <name type="scientific">Discina gigas</name>
    <dbReference type="NCBI Taxonomy" id="1032678"/>
    <lineage>
        <taxon>Eukaryota</taxon>
        <taxon>Fungi</taxon>
        <taxon>Dikarya</taxon>
        <taxon>Ascomycota</taxon>
        <taxon>Pezizomycotina</taxon>
        <taxon>Pezizomycetes</taxon>
        <taxon>Pezizales</taxon>
        <taxon>Discinaceae</taxon>
        <taxon>Discina</taxon>
    </lineage>
</organism>
<dbReference type="Gene3D" id="1.25.40.20">
    <property type="entry name" value="Ankyrin repeat-containing domain"/>
    <property type="match status" value="2"/>
</dbReference>
<dbReference type="PROSITE" id="PS50297">
    <property type="entry name" value="ANK_REP_REGION"/>
    <property type="match status" value="1"/>
</dbReference>
<dbReference type="Proteomes" id="UP001447188">
    <property type="component" value="Unassembled WGS sequence"/>
</dbReference>
<dbReference type="EMBL" id="JBBBZM010000092">
    <property type="protein sequence ID" value="KAL0634513.1"/>
    <property type="molecule type" value="Genomic_DNA"/>
</dbReference>
<evidence type="ECO:0000313" key="5">
    <source>
        <dbReference type="Proteomes" id="UP001447188"/>
    </source>
</evidence>
<dbReference type="PANTHER" id="PTHR24171">
    <property type="entry name" value="ANKYRIN REPEAT DOMAIN-CONTAINING PROTEIN 39-RELATED"/>
    <property type="match status" value="1"/>
</dbReference>
<evidence type="ECO:0000256" key="3">
    <source>
        <dbReference type="PROSITE-ProRule" id="PRU00023"/>
    </source>
</evidence>
<gene>
    <name evidence="4" type="ORF">Q9L58_006531</name>
</gene>
<dbReference type="PANTHER" id="PTHR24171:SF9">
    <property type="entry name" value="ANKYRIN REPEAT DOMAIN-CONTAINING PROTEIN 39"/>
    <property type="match status" value="1"/>
</dbReference>
<keyword evidence="2 3" id="KW-0040">ANK repeat</keyword>
<dbReference type="SMART" id="SM00248">
    <property type="entry name" value="ANK"/>
    <property type="match status" value="4"/>
</dbReference>